<dbReference type="EMBL" id="CP066776">
    <property type="protein sequence ID" value="QQL45755.1"/>
    <property type="molecule type" value="Genomic_DNA"/>
</dbReference>
<dbReference type="RefSeq" id="WP_164365474.1">
    <property type="nucleotide sequence ID" value="NZ_CP066776.1"/>
</dbReference>
<evidence type="ECO:0008006" key="3">
    <source>
        <dbReference type="Google" id="ProtNLM"/>
    </source>
</evidence>
<dbReference type="Proteomes" id="UP000475117">
    <property type="component" value="Chromosome"/>
</dbReference>
<reference evidence="1 2" key="1">
    <citation type="submission" date="2020-12" db="EMBL/GenBank/DDBJ databases">
        <title>Sulforoseuscoccus oceanibium gen. nov., sp. nov., a representative of the phylum Verrucomicrobia with special cytoplasmic membrane, and proposal of Sulforoseuscoccusaceae fam. nov.</title>
        <authorList>
            <person name="Xi F."/>
        </authorList>
    </citation>
    <scope>NUCLEOTIDE SEQUENCE [LARGE SCALE GENOMIC DNA]</scope>
    <source>
        <strain evidence="1 2">T37</strain>
    </source>
</reference>
<sequence>MKRMNQWMMGAATACAIAVTADAAVVFSGTDGTLDFDAVSGSYSLGGVEVTVSANIGSVNATSSGLGINHPSAGDPTAQLDTVNAVEILTFIFNKDVLFESVTIAGVGASDALGVQFDGGATTLLDSSGEHVFGTFVAAGQTVTLAAAAPDDPTPNNGVGITAFTVTAVPEPSAAGLALCGGLGLMLRRRR</sequence>
<accession>A0A6B3LGH1</accession>
<evidence type="ECO:0000313" key="2">
    <source>
        <dbReference type="Proteomes" id="UP000475117"/>
    </source>
</evidence>
<dbReference type="AlphaFoldDB" id="A0A6B3LGH1"/>
<dbReference type="KEGG" id="soa:G3M56_003985"/>
<organism evidence="1 2">
    <name type="scientific">Sulfuriroseicoccus oceanibius</name>
    <dbReference type="NCBI Taxonomy" id="2707525"/>
    <lineage>
        <taxon>Bacteria</taxon>
        <taxon>Pseudomonadati</taxon>
        <taxon>Verrucomicrobiota</taxon>
        <taxon>Verrucomicrobiia</taxon>
        <taxon>Verrucomicrobiales</taxon>
        <taxon>Verrucomicrobiaceae</taxon>
        <taxon>Sulfuriroseicoccus</taxon>
    </lineage>
</organism>
<dbReference type="PROSITE" id="PS51257">
    <property type="entry name" value="PROKAR_LIPOPROTEIN"/>
    <property type="match status" value="1"/>
</dbReference>
<evidence type="ECO:0000313" key="1">
    <source>
        <dbReference type="EMBL" id="QQL45755.1"/>
    </source>
</evidence>
<protein>
    <recommendedName>
        <fullName evidence="3">PEP-CTERM protein-sorting domain-containing protein</fullName>
    </recommendedName>
</protein>
<proteinExistence type="predicted"/>
<name>A0A6B3LGH1_9BACT</name>
<gene>
    <name evidence="1" type="ORF">G3M56_003985</name>
</gene>
<keyword evidence="2" id="KW-1185">Reference proteome</keyword>